<dbReference type="PANTHER" id="PTHR21715">
    <property type="entry name" value="RH04127P"/>
    <property type="match status" value="1"/>
</dbReference>
<gene>
    <name evidence="3" type="ORF">PHET_09080</name>
</gene>
<dbReference type="OrthoDB" id="6344460at2759"/>
<feature type="region of interest" description="Disordered" evidence="1">
    <location>
        <begin position="605"/>
        <end position="627"/>
    </location>
</feature>
<sequence length="821" mass="90759">MRRREIMQISLNVMKKPLEESSNTLSHAIILSENCDQSPNDEEIKLYADSIGIDLHKEPELIWLAKEGISAPVPKGWQVLQDENNQIFYYNSASGQSLWEHPLDEFYRNQVRQNRLNGFQSSLESKPVVRACETLPDGRSFCSTPTRGSVNLAPPTELRTSTPATMLFDKVNPELVSSGTKPSGPAFLTNPNKKPDWIDAPVLGELIPAELRLADNKDNVGPVASENEQLTEYCELVPSQSKRYLLCQSSVGSSPSRAVPTQATASQTEDDSTVTQNVQLRYGVDLNDAGSRLTLLQAKLRASILADSRLSVDRKAEQFSKRSLSLVPSSKFSPLSPLTTWRSNRANNGENMNMRVMLNPKHAADVHPEGGPFVSPLPRTTESDHLFTSCPELGISPTESIADKMAANVTNLSMLKEQSTSSYKDGNTSSVVAAPVATNTQTDKATGKTLIQDDVSKPFTPKGPPTILHAPCPPLHRSVTTTDADGARTKNPTNESRNSVPVGHSELDPLFNEGMGHLVEERARLQRKMLRIKLIYKTYKQRLTSLDASLRILQQTSGPNALLVMRAVDTVKPAQLEPPITSSACRQTPNDFVSRSFVKPNLSHIASPAISPSSSDSNRPDDYQPSDQTVRPEIIDIREDSRACPASIHSLATSHKKSRRSLSMPRHTTPSWHNPVFMSTRSSSYFQPMSCSQNQSVSQDLAYSLATIDDHLHSVMLQLRSGCRSAVCDQCVHEKHASSFRGGFSHTLLPSTCHHKLMPDRGGLRDLEEELHNLSIKHSRTGRRSTAGDPRFMTPVSPNEQHSFSYQRPHVDVSPTWFQSD</sequence>
<feature type="domain" description="WW" evidence="2">
    <location>
        <begin position="71"/>
        <end position="104"/>
    </location>
</feature>
<dbReference type="SMART" id="SM00456">
    <property type="entry name" value="WW"/>
    <property type="match status" value="1"/>
</dbReference>
<dbReference type="AlphaFoldDB" id="A0A8J4WLL2"/>
<reference evidence="3" key="1">
    <citation type="submission" date="2019-05" db="EMBL/GenBank/DDBJ databases">
        <title>Annotation for the trematode Paragonimus heterotremus.</title>
        <authorList>
            <person name="Choi Y.-J."/>
        </authorList>
    </citation>
    <scope>NUCLEOTIDE SEQUENCE</scope>
    <source>
        <strain evidence="3">LC</strain>
    </source>
</reference>
<feature type="region of interest" description="Disordered" evidence="1">
    <location>
        <begin position="777"/>
        <end position="806"/>
    </location>
</feature>
<comment type="caution">
    <text evidence="3">The sequence shown here is derived from an EMBL/GenBank/DDBJ whole genome shotgun (WGS) entry which is preliminary data.</text>
</comment>
<feature type="compositionally biased region" description="Polar residues" evidence="1">
    <location>
        <begin position="796"/>
        <end position="806"/>
    </location>
</feature>
<feature type="region of interest" description="Disordered" evidence="1">
    <location>
        <begin position="465"/>
        <end position="504"/>
    </location>
</feature>
<organism evidence="3 4">
    <name type="scientific">Paragonimus heterotremus</name>
    <dbReference type="NCBI Taxonomy" id="100268"/>
    <lineage>
        <taxon>Eukaryota</taxon>
        <taxon>Metazoa</taxon>
        <taxon>Spiralia</taxon>
        <taxon>Lophotrochozoa</taxon>
        <taxon>Platyhelminthes</taxon>
        <taxon>Trematoda</taxon>
        <taxon>Digenea</taxon>
        <taxon>Plagiorchiida</taxon>
        <taxon>Troglotremata</taxon>
        <taxon>Troglotrematidae</taxon>
        <taxon>Paragonimus</taxon>
    </lineage>
</organism>
<evidence type="ECO:0000259" key="2">
    <source>
        <dbReference type="PROSITE" id="PS50020"/>
    </source>
</evidence>
<dbReference type="PANTHER" id="PTHR21715:SF0">
    <property type="entry name" value="RH04127P"/>
    <property type="match status" value="1"/>
</dbReference>
<dbReference type="InterPro" id="IPR036020">
    <property type="entry name" value="WW_dom_sf"/>
</dbReference>
<dbReference type="InterPro" id="IPR001202">
    <property type="entry name" value="WW_dom"/>
</dbReference>
<dbReference type="Gene3D" id="3.30.1470.10">
    <property type="entry name" value="Photosystem I PsaD, reaction center subunit II"/>
    <property type="match status" value="1"/>
</dbReference>
<evidence type="ECO:0000256" key="1">
    <source>
        <dbReference type="SAM" id="MobiDB-lite"/>
    </source>
</evidence>
<dbReference type="EMBL" id="LUCH01017450">
    <property type="protein sequence ID" value="KAF5394975.1"/>
    <property type="molecule type" value="Genomic_DNA"/>
</dbReference>
<dbReference type="Pfam" id="PF00397">
    <property type="entry name" value="WW"/>
    <property type="match status" value="1"/>
</dbReference>
<feature type="compositionally biased region" description="Polar residues" evidence="1">
    <location>
        <begin position="490"/>
        <end position="499"/>
    </location>
</feature>
<evidence type="ECO:0000313" key="4">
    <source>
        <dbReference type="Proteomes" id="UP000748531"/>
    </source>
</evidence>
<feature type="region of interest" description="Disordered" evidence="1">
    <location>
        <begin position="646"/>
        <end position="669"/>
    </location>
</feature>
<feature type="compositionally biased region" description="Low complexity" evidence="1">
    <location>
        <begin position="605"/>
        <end position="617"/>
    </location>
</feature>
<dbReference type="InterPro" id="IPR053233">
    <property type="entry name" value="ABRA-related"/>
</dbReference>
<feature type="region of interest" description="Disordered" evidence="1">
    <location>
        <begin position="252"/>
        <end position="272"/>
    </location>
</feature>
<protein>
    <recommendedName>
        <fullName evidence="2">WW domain-containing protein</fullName>
    </recommendedName>
</protein>
<dbReference type="CDD" id="cd00201">
    <property type="entry name" value="WW"/>
    <property type="match status" value="1"/>
</dbReference>
<accession>A0A8J4WLL2</accession>
<dbReference type="PROSITE" id="PS50020">
    <property type="entry name" value="WW_DOMAIN_2"/>
    <property type="match status" value="1"/>
</dbReference>
<keyword evidence="4" id="KW-1185">Reference proteome</keyword>
<proteinExistence type="predicted"/>
<name>A0A8J4WLL2_9TREM</name>
<evidence type="ECO:0000313" key="3">
    <source>
        <dbReference type="EMBL" id="KAF5394975.1"/>
    </source>
</evidence>
<dbReference type="SUPFAM" id="SSF51045">
    <property type="entry name" value="WW domain"/>
    <property type="match status" value="1"/>
</dbReference>
<dbReference type="Proteomes" id="UP000748531">
    <property type="component" value="Unassembled WGS sequence"/>
</dbReference>